<feature type="region of interest" description="Disordered" evidence="1">
    <location>
        <begin position="80"/>
        <end position="101"/>
    </location>
</feature>
<dbReference type="KEGG" id="nti:DNFV4_01983"/>
<sequence length="101" mass="11157">MTFRKWNWTLERERKSGTNGSLVVVREAVLKMISKRAGAAEKDRTIIVAMGCMRLDSDGAGPRSHQREIRWTAPALTAALTETPGCSPRSSSAERVTKAVR</sequence>
<evidence type="ECO:0000256" key="1">
    <source>
        <dbReference type="SAM" id="MobiDB-lite"/>
    </source>
</evidence>
<dbReference type="Proteomes" id="UP001179121">
    <property type="component" value="Chromosome"/>
</dbReference>
<keyword evidence="3" id="KW-1185">Reference proteome</keyword>
<evidence type="ECO:0000313" key="2">
    <source>
        <dbReference type="EMBL" id="CAI4031564.1"/>
    </source>
</evidence>
<name>A0AA86MZ25_9BACT</name>
<accession>A0AA86MZ25</accession>
<gene>
    <name evidence="2" type="ORF">DNFV4_01983</name>
</gene>
<evidence type="ECO:0000313" key="3">
    <source>
        <dbReference type="Proteomes" id="UP001179121"/>
    </source>
</evidence>
<reference evidence="2" key="1">
    <citation type="submission" date="2022-10" db="EMBL/GenBank/DDBJ databases">
        <authorList>
            <person name="Koch H."/>
        </authorList>
    </citation>
    <scope>NUCLEOTIDE SEQUENCE</scope>
    <source>
        <strain evidence="2">DNF</strain>
    </source>
</reference>
<proteinExistence type="predicted"/>
<organism evidence="2 3">
    <name type="scientific">Nitrospira tepida</name>
    <dbReference type="NCBI Taxonomy" id="2973512"/>
    <lineage>
        <taxon>Bacteria</taxon>
        <taxon>Pseudomonadati</taxon>
        <taxon>Nitrospirota</taxon>
        <taxon>Nitrospiria</taxon>
        <taxon>Nitrospirales</taxon>
        <taxon>Nitrospiraceae</taxon>
        <taxon>Nitrospira</taxon>
    </lineage>
</organism>
<dbReference type="EMBL" id="OX365700">
    <property type="protein sequence ID" value="CAI4031564.1"/>
    <property type="molecule type" value="Genomic_DNA"/>
</dbReference>
<dbReference type="AlphaFoldDB" id="A0AA86MZ25"/>
<protein>
    <submittedName>
        <fullName evidence="2">Uncharacterized protein</fullName>
    </submittedName>
</protein>